<keyword evidence="2" id="KW-1185">Reference proteome</keyword>
<accession>I4F0W5</accession>
<dbReference type="HOGENOM" id="CLU_1738435_0_0_11"/>
<name>I4F0W5_MODI5</name>
<dbReference type="AlphaFoldDB" id="I4F0W5"/>
<dbReference type="Proteomes" id="UP000006461">
    <property type="component" value="Chromosome"/>
</dbReference>
<sequence>MDTPAPSRVTARQMPNNPHMPRDAFAGILSWQFHHNDPQHGERVRVFDRLSGDFLAEGIWEHRLDQPDGSYMAVVHTDADGTFSIPAGARPEVVNALPRPRPAALTEAELSVAAELLAELGAVYASEPLGGLASEVAHKIAEAIGMELDE</sequence>
<gene>
    <name evidence="1" type="ordered locus">MODMU_3875</name>
</gene>
<dbReference type="EMBL" id="FO203431">
    <property type="protein sequence ID" value="CCH89278.1"/>
    <property type="molecule type" value="Genomic_DNA"/>
</dbReference>
<evidence type="ECO:0000313" key="2">
    <source>
        <dbReference type="Proteomes" id="UP000006461"/>
    </source>
</evidence>
<proteinExistence type="predicted"/>
<protein>
    <submittedName>
        <fullName evidence="1">Uncharacterized protein</fullName>
    </submittedName>
</protein>
<organism evidence="1 2">
    <name type="scientific">Modestobacter italicus (strain DSM 44449 / CECT 9708 / BC 501)</name>
    <dbReference type="NCBI Taxonomy" id="2732864"/>
    <lineage>
        <taxon>Bacteria</taxon>
        <taxon>Bacillati</taxon>
        <taxon>Actinomycetota</taxon>
        <taxon>Actinomycetes</taxon>
        <taxon>Geodermatophilales</taxon>
        <taxon>Geodermatophilaceae</taxon>
        <taxon>Modestobacter</taxon>
    </lineage>
</organism>
<reference evidence="1 2" key="1">
    <citation type="journal article" date="2012" name="J. Bacteriol.">
        <title>Genome Sequence of Radiation-Resistant Modestobacter marinus Strain BC501, a Representative Actinobacterium That Thrives on Calcareous Stone Surfaces.</title>
        <authorList>
            <person name="Normand P."/>
            <person name="Gury J."/>
            <person name="Pujic P."/>
            <person name="Chouaia B."/>
            <person name="Crotti E."/>
            <person name="Brusetti L."/>
            <person name="Daffonchio D."/>
            <person name="Vacherie B."/>
            <person name="Barbe V."/>
            <person name="Medigue C."/>
            <person name="Calteau A."/>
            <person name="Ghodhbane-Gtari F."/>
            <person name="Essoussi I."/>
            <person name="Nouioui I."/>
            <person name="Abbassi-Ghozzi I."/>
            <person name="Gtari M."/>
        </authorList>
    </citation>
    <scope>NUCLEOTIDE SEQUENCE [LARGE SCALE GENOMIC DNA]</scope>
    <source>
        <strain evidence="2">BC 501</strain>
    </source>
</reference>
<dbReference type="KEGG" id="mmar:MODMU_3875"/>
<evidence type="ECO:0000313" key="1">
    <source>
        <dbReference type="EMBL" id="CCH89278.1"/>
    </source>
</evidence>